<evidence type="ECO:0000256" key="1">
    <source>
        <dbReference type="ARBA" id="ARBA00005568"/>
    </source>
</evidence>
<dbReference type="GO" id="GO:0005737">
    <property type="term" value="C:cytoplasm"/>
    <property type="evidence" value="ECO:0007669"/>
    <property type="project" value="TreeGrafter"/>
</dbReference>
<evidence type="ECO:0000313" key="6">
    <source>
        <dbReference type="Proteomes" id="UP000053841"/>
    </source>
</evidence>
<dbReference type="eggNOG" id="ENOG502RY9K">
    <property type="taxonomic scope" value="Eukaryota"/>
</dbReference>
<dbReference type="Pfam" id="PF03328">
    <property type="entry name" value="HpcH_HpaI"/>
    <property type="match status" value="1"/>
</dbReference>
<dbReference type="GO" id="GO:0016832">
    <property type="term" value="F:aldehyde-lyase activity"/>
    <property type="evidence" value="ECO:0007669"/>
    <property type="project" value="TreeGrafter"/>
</dbReference>
<evidence type="ECO:0000256" key="3">
    <source>
        <dbReference type="ARBA" id="ARBA00023239"/>
    </source>
</evidence>
<comment type="similarity">
    <text evidence="1">Belongs to the HpcH/HpaI aldolase family.</text>
</comment>
<dbReference type="OrthoDB" id="1621678at2759"/>
<keyword evidence="3" id="KW-0456">Lyase</keyword>
<evidence type="ECO:0000256" key="2">
    <source>
        <dbReference type="ARBA" id="ARBA00022723"/>
    </source>
</evidence>
<protein>
    <recommendedName>
        <fullName evidence="4">HpcH/HpaI aldolase/citrate lyase domain-containing protein</fullName>
    </recommendedName>
</protein>
<dbReference type="PANTHER" id="PTHR30502">
    <property type="entry name" value="2-KETO-3-DEOXY-L-RHAMNONATE ALDOLASE"/>
    <property type="match status" value="1"/>
</dbReference>
<dbReference type="AlphaFoldDB" id="W6Y4Q7"/>
<dbReference type="InterPro" id="IPR005000">
    <property type="entry name" value="Aldolase/citrate-lyase_domain"/>
</dbReference>
<dbReference type="GeneID" id="19148472"/>
<dbReference type="KEGG" id="bze:COCCADRAFT_37230"/>
<dbReference type="RefSeq" id="XP_007712808.1">
    <property type="nucleotide sequence ID" value="XM_007714618.1"/>
</dbReference>
<feature type="domain" description="HpcH/HpaI aldolase/citrate lyase" evidence="4">
    <location>
        <begin position="37"/>
        <end position="248"/>
    </location>
</feature>
<dbReference type="EMBL" id="KI964622">
    <property type="protein sequence ID" value="EUC32878.1"/>
    <property type="molecule type" value="Genomic_DNA"/>
</dbReference>
<dbReference type="InterPro" id="IPR015813">
    <property type="entry name" value="Pyrv/PenolPyrv_kinase-like_dom"/>
</dbReference>
<dbReference type="PANTHER" id="PTHR30502:SF0">
    <property type="entry name" value="PHOSPHOENOLPYRUVATE CARBOXYLASE FAMILY PROTEIN"/>
    <property type="match status" value="1"/>
</dbReference>
<dbReference type="Gene3D" id="3.20.20.60">
    <property type="entry name" value="Phosphoenolpyruvate-binding domains"/>
    <property type="match status" value="1"/>
</dbReference>
<dbReference type="HOGENOM" id="CLU_059964_4_0_1"/>
<evidence type="ECO:0000313" key="5">
    <source>
        <dbReference type="EMBL" id="EUC32878.1"/>
    </source>
</evidence>
<dbReference type="SUPFAM" id="SSF51621">
    <property type="entry name" value="Phosphoenolpyruvate/pyruvate domain"/>
    <property type="match status" value="1"/>
</dbReference>
<dbReference type="GO" id="GO:0046872">
    <property type="term" value="F:metal ion binding"/>
    <property type="evidence" value="ECO:0007669"/>
    <property type="project" value="UniProtKB-KW"/>
</dbReference>
<keyword evidence="6" id="KW-1185">Reference proteome</keyword>
<dbReference type="InterPro" id="IPR050251">
    <property type="entry name" value="HpcH-HpaI_aldolase"/>
</dbReference>
<dbReference type="InterPro" id="IPR040442">
    <property type="entry name" value="Pyrv_kinase-like_dom_sf"/>
</dbReference>
<sequence>MAEVTLPNSLREKMLRDEVAYTLSVKLVRSVELPMMAKTAGFDGILIDMEHSSFDLDTTSQICIAALYAGIAPIVRVPSKDSWFIARVLDGGALGVIVPHIRSVQDAKDVVAAAKFQPQGHRSSVNNLPHFQYRHIAAKKTNPVVNTNTLVIPMVETLEAVECVEELAAVDGVDSLLIGTNDMTAEMGIPGEYDNPRLTEVYQKTINACKKYGKYVGIGGLHSRLDLVEKFCAMGARWVMAATDGPLLLGGATKRAGEMAQLSQRVKASSSAADVKAIKSNGVSNDVSNGVPEKLNGNAVQIAEVPVDDHQM</sequence>
<dbReference type="Proteomes" id="UP000053841">
    <property type="component" value="Unassembled WGS sequence"/>
</dbReference>
<accession>W6Y4Q7</accession>
<keyword evidence="2" id="KW-0479">Metal-binding</keyword>
<proteinExistence type="inferred from homology"/>
<gene>
    <name evidence="5" type="ORF">COCCADRAFT_37230</name>
</gene>
<name>W6Y4Q7_COCC2</name>
<reference evidence="5 6" key="1">
    <citation type="journal article" date="2013" name="PLoS Genet.">
        <title>Comparative genome structure, secondary metabolite, and effector coding capacity across Cochliobolus pathogens.</title>
        <authorList>
            <person name="Condon B.J."/>
            <person name="Leng Y."/>
            <person name="Wu D."/>
            <person name="Bushley K.E."/>
            <person name="Ohm R.A."/>
            <person name="Otillar R."/>
            <person name="Martin J."/>
            <person name="Schackwitz W."/>
            <person name="Grimwood J."/>
            <person name="MohdZainudin N."/>
            <person name="Xue C."/>
            <person name="Wang R."/>
            <person name="Manning V.A."/>
            <person name="Dhillon B."/>
            <person name="Tu Z.J."/>
            <person name="Steffenson B.J."/>
            <person name="Salamov A."/>
            <person name="Sun H."/>
            <person name="Lowry S."/>
            <person name="LaButti K."/>
            <person name="Han J."/>
            <person name="Copeland A."/>
            <person name="Lindquist E."/>
            <person name="Barry K."/>
            <person name="Schmutz J."/>
            <person name="Baker S.E."/>
            <person name="Ciuffetti L.M."/>
            <person name="Grigoriev I.V."/>
            <person name="Zhong S."/>
            <person name="Turgeon B.G."/>
        </authorList>
    </citation>
    <scope>NUCLEOTIDE SEQUENCE [LARGE SCALE GENOMIC DNA]</scope>
    <source>
        <strain evidence="5 6">26-R-13</strain>
    </source>
</reference>
<evidence type="ECO:0000259" key="4">
    <source>
        <dbReference type="Pfam" id="PF03328"/>
    </source>
</evidence>
<organism evidence="5 6">
    <name type="scientific">Cochliobolus carbonum (strain 26-R-13)</name>
    <name type="common">Maize leaf spot fungus</name>
    <name type="synonym">Bipolaris zeicola</name>
    <dbReference type="NCBI Taxonomy" id="930089"/>
    <lineage>
        <taxon>Eukaryota</taxon>
        <taxon>Fungi</taxon>
        <taxon>Dikarya</taxon>
        <taxon>Ascomycota</taxon>
        <taxon>Pezizomycotina</taxon>
        <taxon>Dothideomycetes</taxon>
        <taxon>Pleosporomycetidae</taxon>
        <taxon>Pleosporales</taxon>
        <taxon>Pleosporineae</taxon>
        <taxon>Pleosporaceae</taxon>
        <taxon>Bipolaris</taxon>
    </lineage>
</organism>